<sequence>MSHYASLIELEGVSVRSQYDEDVPDIPSDWLNNEATETSLCKRCQAFDIQAFARAANRRRGYLLDDVKSAATEGCEFCALLLASVKDVAKPTYFYRSVGGDKTINPDIYVHMTLSENYTKATVAPESQALCANRLLIELGDRFSDVQNASAHELCLAADPASPAAIKGDITGRYLNRDPRSDKHYQTIENWIKACSTHPKCNQTVSGSEKIDAHNSPLPARAIEVTKKSKSLHLRNTEGMKGAYISLTHRWNLETEKCKTTTANYAERLQGRGFGQLPKLFQDIFSVAEMLGVRYVWIDSICIIQKGDDGADWRIEAPKMAQYYQFSLFTIAGTMQNVENGILHPYQDDATPWASKLVRLPYRDKTHAKAGYFYVYKRKVPLVDEYWSSVRESILFRRGWILQEWLLSKRLVWYTSQGLFFECQQDTPRTDAQEMIQLARAKPDLQSHLFLKSSFHVSNAYILDFWYHAVEVYSECHLTKPELDRILAITGIAKEVGRILANPRQEVGREIEVQNEVFLSGLWLRDIHHGLLWEEDHSSQPWTAQIDEAPSWSWASLITQVKWPQRGQGMQEAMTVLGICLSKRAKHEGPEHLIVNKRALPPPSNTNPELNVPGPQKMLFDPTNMSSDLHIRGKLCTVHVRGYLETKGNLYSAAMSTAYSPIPTACNWRAICSPTRPEVIAGWGSLEQLKTDNSCADSGVAVYALHVSTRYVKSGILIKRSDPVLDVLFLEKVAEDSDVYKRLGLGRIADGHLMKEFHKVDEQNIRIT</sequence>
<dbReference type="Pfam" id="PF06985">
    <property type="entry name" value="HET"/>
    <property type="match status" value="1"/>
</dbReference>
<evidence type="ECO:0000259" key="1">
    <source>
        <dbReference type="Pfam" id="PF06985"/>
    </source>
</evidence>
<dbReference type="Proteomes" id="UP000184330">
    <property type="component" value="Unassembled WGS sequence"/>
</dbReference>
<accession>A0A1L7XNV6</accession>
<dbReference type="OrthoDB" id="4161196at2759"/>
<gene>
    <name evidence="2" type="ORF">PAC_16613</name>
</gene>
<proteinExistence type="predicted"/>
<dbReference type="AlphaFoldDB" id="A0A1L7XNV6"/>
<evidence type="ECO:0000313" key="2">
    <source>
        <dbReference type="EMBL" id="CZR66712.1"/>
    </source>
</evidence>
<dbReference type="InterPro" id="IPR010730">
    <property type="entry name" value="HET"/>
</dbReference>
<dbReference type="PANTHER" id="PTHR33112:SF10">
    <property type="entry name" value="TOL"/>
    <property type="match status" value="1"/>
</dbReference>
<organism evidence="2 3">
    <name type="scientific">Phialocephala subalpina</name>
    <dbReference type="NCBI Taxonomy" id="576137"/>
    <lineage>
        <taxon>Eukaryota</taxon>
        <taxon>Fungi</taxon>
        <taxon>Dikarya</taxon>
        <taxon>Ascomycota</taxon>
        <taxon>Pezizomycotina</taxon>
        <taxon>Leotiomycetes</taxon>
        <taxon>Helotiales</taxon>
        <taxon>Mollisiaceae</taxon>
        <taxon>Phialocephala</taxon>
        <taxon>Phialocephala fortinii species complex</taxon>
    </lineage>
</organism>
<dbReference type="EMBL" id="FJOG01000039">
    <property type="protein sequence ID" value="CZR66712.1"/>
    <property type="molecule type" value="Genomic_DNA"/>
</dbReference>
<evidence type="ECO:0000313" key="3">
    <source>
        <dbReference type="Proteomes" id="UP000184330"/>
    </source>
</evidence>
<keyword evidence="3" id="KW-1185">Reference proteome</keyword>
<feature type="domain" description="Heterokaryon incompatibility" evidence="1">
    <location>
        <begin position="244"/>
        <end position="404"/>
    </location>
</feature>
<reference evidence="2 3" key="1">
    <citation type="submission" date="2016-03" db="EMBL/GenBank/DDBJ databases">
        <authorList>
            <person name="Ploux O."/>
        </authorList>
    </citation>
    <scope>NUCLEOTIDE SEQUENCE [LARGE SCALE GENOMIC DNA]</scope>
    <source>
        <strain evidence="2 3">UAMH 11012</strain>
    </source>
</reference>
<protein>
    <recommendedName>
        <fullName evidence="1">Heterokaryon incompatibility domain-containing protein</fullName>
    </recommendedName>
</protein>
<name>A0A1L7XNV6_9HELO</name>
<dbReference type="PANTHER" id="PTHR33112">
    <property type="entry name" value="DOMAIN PROTEIN, PUTATIVE-RELATED"/>
    <property type="match status" value="1"/>
</dbReference>